<comment type="subcellular location">
    <subcellularLocation>
        <location evidence="1">Membrane</location>
    </subcellularLocation>
</comment>
<evidence type="ECO:0008006" key="9">
    <source>
        <dbReference type="Google" id="ProtNLM"/>
    </source>
</evidence>
<dbReference type="InterPro" id="IPR012338">
    <property type="entry name" value="Beta-lactam/transpept-like"/>
</dbReference>
<proteinExistence type="predicted"/>
<keyword evidence="2" id="KW-0378">Hydrolase</keyword>
<keyword evidence="4" id="KW-0812">Transmembrane</keyword>
<evidence type="ECO:0000256" key="4">
    <source>
        <dbReference type="SAM" id="Phobius"/>
    </source>
</evidence>
<keyword evidence="2" id="KW-0645">Protease</keyword>
<keyword evidence="4" id="KW-1133">Transmembrane helix</keyword>
<dbReference type="PATRIC" id="fig|1605367.3.peg.3114"/>
<dbReference type="GO" id="GO:0008658">
    <property type="term" value="F:penicillin binding"/>
    <property type="evidence" value="ECO:0007669"/>
    <property type="project" value="InterPro"/>
</dbReference>
<keyword evidence="2" id="KW-0121">Carboxypeptidase</keyword>
<dbReference type="PANTHER" id="PTHR30627">
    <property type="entry name" value="PEPTIDOGLYCAN D,D-TRANSPEPTIDASE"/>
    <property type="match status" value="1"/>
</dbReference>
<dbReference type="Gene3D" id="3.90.1310.10">
    <property type="entry name" value="Penicillin-binding protein 2a (Domain 2)"/>
    <property type="match status" value="1"/>
</dbReference>
<accession>A0A0P7BN31</accession>
<dbReference type="SUPFAM" id="SSF56519">
    <property type="entry name" value="Penicillin binding protein dimerisation domain"/>
    <property type="match status" value="1"/>
</dbReference>
<dbReference type="OrthoDB" id="9804124at2"/>
<dbReference type="Proteomes" id="UP000050454">
    <property type="component" value="Unassembled WGS sequence"/>
</dbReference>
<feature type="transmembrane region" description="Helical" evidence="4">
    <location>
        <begin position="12"/>
        <end position="31"/>
    </location>
</feature>
<evidence type="ECO:0000313" key="8">
    <source>
        <dbReference type="Proteomes" id="UP000050454"/>
    </source>
</evidence>
<name>A0A0P7BN31_9BACT</name>
<dbReference type="GO" id="GO:0071555">
    <property type="term" value="P:cell wall organization"/>
    <property type="evidence" value="ECO:0007669"/>
    <property type="project" value="TreeGrafter"/>
</dbReference>
<comment type="caution">
    <text evidence="7">The sequence shown here is derived from an EMBL/GenBank/DDBJ whole genome shotgun (WGS) entry which is preliminary data.</text>
</comment>
<dbReference type="Pfam" id="PF00905">
    <property type="entry name" value="Transpeptidase"/>
    <property type="match status" value="1"/>
</dbReference>
<reference evidence="7 8" key="1">
    <citation type="submission" date="2015-07" db="EMBL/GenBank/DDBJ databases">
        <title>The draft genome sequence of Leadbetterella sp. JN14-9.</title>
        <authorList>
            <person name="Liu Y."/>
            <person name="Du J."/>
            <person name="Shao Z."/>
        </authorList>
    </citation>
    <scope>NUCLEOTIDE SEQUENCE [LARGE SCALE GENOMIC DNA]</scope>
    <source>
        <strain evidence="7 8">JN14-9</strain>
    </source>
</reference>
<dbReference type="GO" id="GO:0004180">
    <property type="term" value="F:carboxypeptidase activity"/>
    <property type="evidence" value="ECO:0007669"/>
    <property type="project" value="UniProtKB-KW"/>
</dbReference>
<evidence type="ECO:0000256" key="3">
    <source>
        <dbReference type="ARBA" id="ARBA00023136"/>
    </source>
</evidence>
<dbReference type="AlphaFoldDB" id="A0A0P7BN31"/>
<evidence type="ECO:0000256" key="1">
    <source>
        <dbReference type="ARBA" id="ARBA00004370"/>
    </source>
</evidence>
<feature type="domain" description="Penicillin-binding protein transpeptidase" evidence="5">
    <location>
        <begin position="265"/>
        <end position="576"/>
    </location>
</feature>
<dbReference type="PANTHER" id="PTHR30627:SF1">
    <property type="entry name" value="PEPTIDOGLYCAN D,D-TRANSPEPTIDASE FTSI"/>
    <property type="match status" value="1"/>
</dbReference>
<gene>
    <name evidence="7" type="ORF">AFM12_08665</name>
</gene>
<dbReference type="Pfam" id="PF03717">
    <property type="entry name" value="PBP_dimer"/>
    <property type="match status" value="1"/>
</dbReference>
<dbReference type="EMBL" id="LGTQ01000006">
    <property type="protein sequence ID" value="KPM48663.1"/>
    <property type="molecule type" value="Genomic_DNA"/>
</dbReference>
<dbReference type="Gene3D" id="3.30.450.330">
    <property type="match status" value="1"/>
</dbReference>
<evidence type="ECO:0000259" key="5">
    <source>
        <dbReference type="Pfam" id="PF00905"/>
    </source>
</evidence>
<evidence type="ECO:0000256" key="2">
    <source>
        <dbReference type="ARBA" id="ARBA00022645"/>
    </source>
</evidence>
<dbReference type="InterPro" id="IPR036138">
    <property type="entry name" value="PBP_dimer_sf"/>
</dbReference>
<dbReference type="STRING" id="1605367.AFM12_08665"/>
<dbReference type="InterPro" id="IPR050515">
    <property type="entry name" value="Beta-lactam/transpept"/>
</dbReference>
<protein>
    <recommendedName>
        <fullName evidence="9">Peptidoglycan glycosyltransferase</fullName>
    </recommendedName>
</protein>
<dbReference type="Gene3D" id="3.40.710.10">
    <property type="entry name" value="DD-peptidase/beta-lactamase superfamily"/>
    <property type="match status" value="1"/>
</dbReference>
<feature type="domain" description="Penicillin-binding protein dimerisation" evidence="6">
    <location>
        <begin position="54"/>
        <end position="218"/>
    </location>
</feature>
<sequence length="696" mass="77682">MSSIKSQIQSHSLRVFIGISLFGVIIVWGIWRIQSNEELVNKSVERSLIFEEEIPAMRGNIYGSDGKSLLATSVPHYYMGLDTDQASDELFDNSIDSLSMMLSRFFKDKSRQEYKSLISQRRKDPKRRYLRVVNRRISHQEKEELQKLPLFREGKFKGGGIFEPVPTRSLPFNSMAMRTIGSLDRETKTKGLFGIEYSYNAYLAGKNGKALVKRLAGGVKLPLESNSNSEAKPGMDVVTTIDVNFQDIVESALRKKVESTNAKYGSAILMEIETGEIKAITNLSRRERNGEVHFLEDMNHAVLSSTDPGSTFKLASMMAVIEEGNLSLDDYAANCNGKIMHHGLPFTCDHVHGDITVGQVFEKSCNIGVYKLIEKVFGMKGIDNYVNYISQYNLDKPVGFQLKGEKKPYFKNSQDKSYSRSTLPWMSIGYESSIAPLQMMAFYNAVANDGYWVEPYLVKEIREGNQIIERYEPRKSSSRIASKDAIEAAKAMMKGVVENGTGSGIKNGFCKVAGKTGTAQKLSSEGYSKQGRYYTSFMGFFPADNPKYTCVVVIDAPQGFGMYASKVCAPVFREIADKVFAYDVKIHPAQQKQQERRLLALQQKAGISTDLQEIAEELNLPVEPEADGLLKAAIVKNDSLVWQKLDEDNGLPNVTGMTLRDALPVLENKGYTVKHRGLGKVKEYALSGSTVSLVLN</sequence>
<evidence type="ECO:0000313" key="7">
    <source>
        <dbReference type="EMBL" id="KPM48663.1"/>
    </source>
</evidence>
<organism evidence="7 8">
    <name type="scientific">Jiulongibacter sediminis</name>
    <dbReference type="NCBI Taxonomy" id="1605367"/>
    <lineage>
        <taxon>Bacteria</taxon>
        <taxon>Pseudomonadati</taxon>
        <taxon>Bacteroidota</taxon>
        <taxon>Cytophagia</taxon>
        <taxon>Cytophagales</taxon>
        <taxon>Leadbetterellaceae</taxon>
        <taxon>Jiulongibacter</taxon>
    </lineage>
</organism>
<evidence type="ECO:0000259" key="6">
    <source>
        <dbReference type="Pfam" id="PF03717"/>
    </source>
</evidence>
<dbReference type="SUPFAM" id="SSF56601">
    <property type="entry name" value="beta-lactamase/transpeptidase-like"/>
    <property type="match status" value="1"/>
</dbReference>
<dbReference type="InterPro" id="IPR001460">
    <property type="entry name" value="PCN-bd_Tpept"/>
</dbReference>
<dbReference type="RefSeq" id="WP_055146719.1">
    <property type="nucleotide sequence ID" value="NZ_JXSZ01000006.1"/>
</dbReference>
<dbReference type="InterPro" id="IPR005311">
    <property type="entry name" value="PBP_dimer"/>
</dbReference>
<keyword evidence="8" id="KW-1185">Reference proteome</keyword>
<dbReference type="GO" id="GO:0005886">
    <property type="term" value="C:plasma membrane"/>
    <property type="evidence" value="ECO:0007669"/>
    <property type="project" value="TreeGrafter"/>
</dbReference>
<keyword evidence="3 4" id="KW-0472">Membrane</keyword>